<dbReference type="Gene3D" id="3.40.960.10">
    <property type="entry name" value="VSR Endonuclease"/>
    <property type="match status" value="1"/>
</dbReference>
<name>A0ABX5B778_9SPIR</name>
<comment type="caution">
    <text evidence="8">The sequence shown here is derived from an EMBL/GenBank/DDBJ whole genome shotgun (WGS) entry which is preliminary data.</text>
</comment>
<evidence type="ECO:0000256" key="6">
    <source>
        <dbReference type="PIRNR" id="PIRNR018267"/>
    </source>
</evidence>
<evidence type="ECO:0000256" key="5">
    <source>
        <dbReference type="ARBA" id="ARBA00023204"/>
    </source>
</evidence>
<keyword evidence="4 6" id="KW-0378">Hydrolase</keyword>
<evidence type="ECO:0000256" key="3">
    <source>
        <dbReference type="ARBA" id="ARBA00022763"/>
    </source>
</evidence>
<evidence type="ECO:0000256" key="1">
    <source>
        <dbReference type="ARBA" id="ARBA00022722"/>
    </source>
</evidence>
<dbReference type="EMBL" id="JJMJ01000068">
    <property type="protein sequence ID" value="PPS22506.1"/>
    <property type="molecule type" value="Genomic_DNA"/>
</dbReference>
<dbReference type="SUPFAM" id="SSF52980">
    <property type="entry name" value="Restriction endonuclease-like"/>
    <property type="match status" value="1"/>
</dbReference>
<accession>A0ABX5B778</accession>
<dbReference type="InterPro" id="IPR011335">
    <property type="entry name" value="Restrct_endonuc-II-like"/>
</dbReference>
<dbReference type="InterPro" id="IPR004603">
    <property type="entry name" value="DNA_mismatch_endonuc_vsr"/>
</dbReference>
<dbReference type="NCBIfam" id="TIGR00632">
    <property type="entry name" value="vsr"/>
    <property type="match status" value="1"/>
</dbReference>
<feature type="compositionally biased region" description="Basic and acidic residues" evidence="7">
    <location>
        <begin position="1"/>
        <end position="12"/>
    </location>
</feature>
<dbReference type="EC" id="3.1.-.-" evidence="6"/>
<dbReference type="Pfam" id="PF03852">
    <property type="entry name" value="Vsr"/>
    <property type="match status" value="1"/>
</dbReference>
<dbReference type="GO" id="GO:0004519">
    <property type="term" value="F:endonuclease activity"/>
    <property type="evidence" value="ECO:0007669"/>
    <property type="project" value="UniProtKB-KW"/>
</dbReference>
<feature type="region of interest" description="Disordered" evidence="7">
    <location>
        <begin position="1"/>
        <end position="20"/>
    </location>
</feature>
<comment type="function">
    <text evidence="6">May nick specific sequences that contain T:G mispairs resulting from m5C-deamination.</text>
</comment>
<evidence type="ECO:0000313" key="9">
    <source>
        <dbReference type="Proteomes" id="UP000238924"/>
    </source>
</evidence>
<keyword evidence="2 6" id="KW-0255">Endonuclease</keyword>
<evidence type="ECO:0000256" key="7">
    <source>
        <dbReference type="SAM" id="MobiDB-lite"/>
    </source>
</evidence>
<proteinExistence type="inferred from homology"/>
<protein>
    <recommendedName>
        <fullName evidence="6">Very short patch repair endonuclease</fullName>
        <ecNumber evidence="6">3.1.-.-</ecNumber>
    </recommendedName>
</protein>
<comment type="similarity">
    <text evidence="6">Belongs to the vsr family.</text>
</comment>
<organism evidence="8 9">
    <name type="scientific">Brachyspira murdochii</name>
    <dbReference type="NCBI Taxonomy" id="84378"/>
    <lineage>
        <taxon>Bacteria</taxon>
        <taxon>Pseudomonadati</taxon>
        <taxon>Spirochaetota</taxon>
        <taxon>Spirochaetia</taxon>
        <taxon>Brachyspirales</taxon>
        <taxon>Brachyspiraceae</taxon>
        <taxon>Brachyspira</taxon>
    </lineage>
</organism>
<dbReference type="RefSeq" id="WP_013114028.1">
    <property type="nucleotide sequence ID" value="NZ_JAWLPZ010000021.1"/>
</dbReference>
<dbReference type="CDD" id="cd00221">
    <property type="entry name" value="Vsr"/>
    <property type="match status" value="1"/>
</dbReference>
<keyword evidence="9" id="KW-1185">Reference proteome</keyword>
<sequence length="141" mass="17072">MADNKTHEERSKNMSNIKSENTRPENIVRKYLFKNGFRYRKNDKRYPGKPDIVLPKYHTIIFVNGCFWHMHNCSRGRMPLSNQNYWIPKIKRNIERDKNNIANLESMGWKVIVVWECELKNKIAEERLKKLCEEIRINYNN</sequence>
<dbReference type="PIRSF" id="PIRSF018267">
    <property type="entry name" value="VSR_endonuc"/>
    <property type="match status" value="1"/>
</dbReference>
<reference evidence="8 9" key="1">
    <citation type="submission" date="2014-04" db="EMBL/GenBank/DDBJ databases">
        <title>Whole genome sequence of 'Brachyspira hampsonii' D13-03603F2.</title>
        <authorList>
            <person name="Patterson A.H."/>
            <person name="Chaban B."/>
            <person name="Fernando C."/>
            <person name="Harding J.C."/>
            <person name="Hill J.E."/>
        </authorList>
    </citation>
    <scope>NUCLEOTIDE SEQUENCE [LARGE SCALE GENOMIC DNA]</scope>
    <source>
        <strain evidence="8 9">D13-03603F2</strain>
    </source>
</reference>
<keyword evidence="5 6" id="KW-0234">DNA repair</keyword>
<dbReference type="Proteomes" id="UP000238924">
    <property type="component" value="Unassembled WGS sequence"/>
</dbReference>
<gene>
    <name evidence="8" type="ORF">DJ52_04435</name>
</gene>
<evidence type="ECO:0000256" key="2">
    <source>
        <dbReference type="ARBA" id="ARBA00022759"/>
    </source>
</evidence>
<keyword evidence="3 6" id="KW-0227">DNA damage</keyword>
<keyword evidence="1 6" id="KW-0540">Nuclease</keyword>
<evidence type="ECO:0000313" key="8">
    <source>
        <dbReference type="EMBL" id="PPS22506.1"/>
    </source>
</evidence>
<evidence type="ECO:0000256" key="4">
    <source>
        <dbReference type="ARBA" id="ARBA00022801"/>
    </source>
</evidence>